<dbReference type="InterPro" id="IPR009846">
    <property type="entry name" value="SF3b5/RDS3-10"/>
</dbReference>
<accession>A0A0W0D7S8</accession>
<protein>
    <submittedName>
        <fullName evidence="1">Uncharacterized protein</fullName>
    </submittedName>
</protein>
<dbReference type="PhylomeDB" id="A0A0W0D7S8"/>
<dbReference type="Proteomes" id="UP000054886">
    <property type="component" value="Unassembled WGS sequence"/>
</dbReference>
<evidence type="ECO:0000313" key="2">
    <source>
        <dbReference type="Proteomes" id="UP000054886"/>
    </source>
</evidence>
<dbReference type="Pfam" id="PF07189">
    <property type="entry name" value="SF3b10"/>
    <property type="match status" value="1"/>
</dbReference>
<dbReference type="EMBL" id="LLZZ01000124">
    <property type="protein sequence ID" value="KTB02501.1"/>
    <property type="molecule type" value="Genomic_DNA"/>
</dbReference>
<gene>
    <name evidence="1" type="ORF">AO440_003664</name>
</gene>
<evidence type="ECO:0000313" key="1">
    <source>
        <dbReference type="EMBL" id="KTB02501.1"/>
    </source>
</evidence>
<dbReference type="OrthoDB" id="274726at2759"/>
<sequence length="67" mass="7686">MSQSSTSTEEWLLKVRRDTISSMIQHSGLNEYIMLAKGDDCRRTTQIDLIEKYCNSFPAGHSYGQKK</sequence>
<proteinExistence type="predicted"/>
<organism evidence="1 2">
    <name type="scientific">Candida glabrata</name>
    <name type="common">Yeast</name>
    <name type="synonym">Torulopsis glabrata</name>
    <dbReference type="NCBI Taxonomy" id="5478"/>
    <lineage>
        <taxon>Eukaryota</taxon>
        <taxon>Fungi</taxon>
        <taxon>Dikarya</taxon>
        <taxon>Ascomycota</taxon>
        <taxon>Saccharomycotina</taxon>
        <taxon>Saccharomycetes</taxon>
        <taxon>Saccharomycetales</taxon>
        <taxon>Saccharomycetaceae</taxon>
        <taxon>Nakaseomyces</taxon>
    </lineage>
</organism>
<name>A0A0W0D7S8_CANGB</name>
<dbReference type="VEuPathDB" id="FungiDB:CAGL0K09823g"/>
<dbReference type="VEuPathDB" id="FungiDB:B1J91_K09823g"/>
<dbReference type="VEuPathDB" id="FungiDB:GW608_K09581"/>
<reference evidence="1 2" key="1">
    <citation type="submission" date="2015-10" db="EMBL/GenBank/DDBJ databases">
        <title>Draft genomes sequences of Candida glabrata isolates 1A, 1B, 2A, 2B, 3A and 3B.</title>
        <authorList>
            <person name="Haavelsrud O.E."/>
            <person name="Gaustad P."/>
        </authorList>
    </citation>
    <scope>NUCLEOTIDE SEQUENCE [LARGE SCALE GENOMIC DNA]</scope>
    <source>
        <strain evidence="1">910700640</strain>
    </source>
</reference>
<dbReference type="AlphaFoldDB" id="A0A0W0D7S8"/>
<dbReference type="VEuPathDB" id="FungiDB:GVI51_K09647"/>
<comment type="caution">
    <text evidence="1">The sequence shown here is derived from an EMBL/GenBank/DDBJ whole genome shotgun (WGS) entry which is preliminary data.</text>
</comment>
<dbReference type="VEuPathDB" id="FungiDB:GWK60_K09603"/>